<dbReference type="PANTHER" id="PTHR43356:SF2">
    <property type="entry name" value="PHOSPHATE ACETYLTRANSFERASE"/>
    <property type="match status" value="1"/>
</dbReference>
<dbReference type="Pfam" id="PF07085">
    <property type="entry name" value="DRTGG"/>
    <property type="match status" value="1"/>
</dbReference>
<dbReference type="CDD" id="cd03109">
    <property type="entry name" value="DTBS"/>
    <property type="match status" value="1"/>
</dbReference>
<comment type="caution">
    <text evidence="3">The sequence shown here is derived from an EMBL/GenBank/DDBJ whole genome shotgun (WGS) entry which is preliminary data.</text>
</comment>
<reference evidence="3" key="1">
    <citation type="journal article" date="2020" name="mSystems">
        <title>Genome- and Community-Level Interaction Insights into Carbon Utilization and Element Cycling Functions of Hydrothermarchaeota in Hydrothermal Sediment.</title>
        <authorList>
            <person name="Zhou Z."/>
            <person name="Liu Y."/>
            <person name="Xu W."/>
            <person name="Pan J."/>
            <person name="Luo Z.H."/>
            <person name="Li M."/>
        </authorList>
    </citation>
    <scope>NUCLEOTIDE SEQUENCE [LARGE SCALE GENOMIC DNA]</scope>
    <source>
        <strain evidence="3">SpSt-1</strain>
        <strain evidence="2">SpSt-1121</strain>
    </source>
</reference>
<dbReference type="PANTHER" id="PTHR43356">
    <property type="entry name" value="PHOSPHATE ACETYLTRANSFERASE"/>
    <property type="match status" value="1"/>
</dbReference>
<feature type="domain" description="DRTGG" evidence="1">
    <location>
        <begin position="216"/>
        <end position="322"/>
    </location>
</feature>
<gene>
    <name evidence="3" type="ORF">ENL47_06560</name>
    <name evidence="2" type="ORF">ENM84_03575</name>
</gene>
<sequence>MKTIYVIGERGKTLLIYGLLRKFSLEGFKVAYFKPISMARTRLASGKYVDTDVIAIRDALELENAIEHISPVVISRSYLELSERIEDVKKSILESFRKISEGKDIVIVEGYTPAEALTSINCSVVDIAKMLDAKIILVIDCRSRAVIDEIIDRVILYKCFIERLGGELYGVILNTVSVIYAERVKSLIIPYLEKFGIKVLGVIEERPRLVALTVKDIVEALNAEVLEGKDKLNSMVEDILVGAMSPEAALRWFRRAVNAAIVTGGDRTDLIMQALETKPSAIILTGNLYPSMGVLIKAKETGTPILLVPYDTFTTIEKLKEMQGIVTADSLKIRDKDLITIIEKEIKWKELLT</sequence>
<evidence type="ECO:0000313" key="2">
    <source>
        <dbReference type="EMBL" id="HHP81724.1"/>
    </source>
</evidence>
<dbReference type="InterPro" id="IPR027417">
    <property type="entry name" value="P-loop_NTPase"/>
</dbReference>
<dbReference type="SUPFAM" id="SSF75138">
    <property type="entry name" value="HprK N-terminal domain-like"/>
    <property type="match status" value="1"/>
</dbReference>
<proteinExistence type="predicted"/>
<name>A0A7C5UYF2_9CREN</name>
<dbReference type="InterPro" id="IPR010766">
    <property type="entry name" value="DRTGG"/>
</dbReference>
<dbReference type="InterPro" id="IPR028979">
    <property type="entry name" value="Ser_kin/Pase_Hpr-like_N_sf"/>
</dbReference>
<dbReference type="EMBL" id="DRUB01000126">
    <property type="protein sequence ID" value="HHR96461.1"/>
    <property type="molecule type" value="Genomic_DNA"/>
</dbReference>
<dbReference type="SUPFAM" id="SSF52540">
    <property type="entry name" value="P-loop containing nucleoside triphosphate hydrolases"/>
    <property type="match status" value="1"/>
</dbReference>
<evidence type="ECO:0000259" key="1">
    <source>
        <dbReference type="Pfam" id="PF07085"/>
    </source>
</evidence>
<evidence type="ECO:0000313" key="3">
    <source>
        <dbReference type="EMBL" id="HHR96461.1"/>
    </source>
</evidence>
<dbReference type="Gene3D" id="3.40.1390.20">
    <property type="entry name" value="HprK N-terminal domain-like"/>
    <property type="match status" value="1"/>
</dbReference>
<dbReference type="Gene3D" id="3.40.50.300">
    <property type="entry name" value="P-loop containing nucleotide triphosphate hydrolases"/>
    <property type="match status" value="1"/>
</dbReference>
<accession>A0A7C5UYF2</accession>
<organism evidence="3">
    <name type="scientific">Ignisphaera aggregans</name>
    <dbReference type="NCBI Taxonomy" id="334771"/>
    <lineage>
        <taxon>Archaea</taxon>
        <taxon>Thermoproteota</taxon>
        <taxon>Thermoprotei</taxon>
        <taxon>Desulfurococcales</taxon>
        <taxon>Desulfurococcaceae</taxon>
        <taxon>Ignisphaera</taxon>
    </lineage>
</organism>
<dbReference type="AlphaFoldDB" id="A0A7C5UYF2"/>
<dbReference type="Pfam" id="PF13500">
    <property type="entry name" value="AAA_26"/>
    <property type="match status" value="1"/>
</dbReference>
<dbReference type="InterPro" id="IPR050500">
    <property type="entry name" value="Phos_Acetyltrans/Butyryltrans"/>
</dbReference>
<dbReference type="EMBL" id="DRZI01000152">
    <property type="protein sequence ID" value="HHP81724.1"/>
    <property type="molecule type" value="Genomic_DNA"/>
</dbReference>
<protein>
    <submittedName>
        <fullName evidence="3">Phosphotransacetylase family protein</fullName>
    </submittedName>
</protein>